<dbReference type="Proteomes" id="UP000790347">
    <property type="component" value="Unassembled WGS sequence"/>
</dbReference>
<keyword evidence="13" id="KW-1185">Reference proteome</keyword>
<dbReference type="EMBL" id="ASGP02000001">
    <property type="protein sequence ID" value="KAH9529428.1"/>
    <property type="molecule type" value="Genomic_DNA"/>
</dbReference>
<keyword evidence="5" id="KW-0418">Kinase</keyword>
<evidence type="ECO:0000256" key="2">
    <source>
        <dbReference type="ARBA" id="ARBA00006219"/>
    </source>
</evidence>
<dbReference type="SUPFAM" id="SSF56112">
    <property type="entry name" value="Protein kinase-like (PK-like)"/>
    <property type="match status" value="1"/>
</dbReference>
<evidence type="ECO:0000256" key="6">
    <source>
        <dbReference type="ARBA" id="ARBA00036820"/>
    </source>
</evidence>
<reference evidence="12" key="1">
    <citation type="submission" date="2013-05" db="EMBL/GenBank/DDBJ databases">
        <authorList>
            <person name="Yim A.K.Y."/>
            <person name="Chan T.F."/>
            <person name="Ji K.M."/>
            <person name="Liu X.Y."/>
            <person name="Zhou J.W."/>
            <person name="Li R.Q."/>
            <person name="Yang K.Y."/>
            <person name="Li J."/>
            <person name="Li M."/>
            <person name="Law P.T.W."/>
            <person name="Wu Y.L."/>
            <person name="Cai Z.L."/>
            <person name="Qin H."/>
            <person name="Bao Y."/>
            <person name="Leung R.K.K."/>
            <person name="Ng P.K.S."/>
            <person name="Zou J."/>
            <person name="Zhong X.J."/>
            <person name="Ran P.X."/>
            <person name="Zhong N.S."/>
            <person name="Liu Z.G."/>
            <person name="Tsui S.K.W."/>
        </authorList>
    </citation>
    <scope>NUCLEOTIDE SEQUENCE</scope>
    <source>
        <strain evidence="12">Derf</strain>
        <tissue evidence="12">Whole organism</tissue>
    </source>
</reference>
<protein>
    <recommendedName>
        <fullName evidence="9">Hydroxylysine kinase</fullName>
        <ecNumber evidence="8">2.7.1.81</ecNumber>
    </recommendedName>
</protein>
<evidence type="ECO:0000256" key="8">
    <source>
        <dbReference type="ARBA" id="ARBA00038873"/>
    </source>
</evidence>
<dbReference type="GO" id="GO:0047992">
    <property type="term" value="F:hydroxylysine kinase activity"/>
    <property type="evidence" value="ECO:0007669"/>
    <property type="project" value="UniProtKB-EC"/>
</dbReference>
<dbReference type="InterPro" id="IPR011009">
    <property type="entry name" value="Kinase-like_dom_sf"/>
</dbReference>
<feature type="region of interest" description="Disordered" evidence="10">
    <location>
        <begin position="25"/>
        <end position="46"/>
    </location>
</feature>
<evidence type="ECO:0000256" key="7">
    <source>
        <dbReference type="ARBA" id="ARBA00037368"/>
    </source>
</evidence>
<dbReference type="PANTHER" id="PTHR21064:SF1">
    <property type="entry name" value="HYDROXYLYSINE KINASE"/>
    <property type="match status" value="1"/>
</dbReference>
<comment type="catalytic activity">
    <reaction evidence="6">
        <text>(5R)-5-hydroxy-L-lysine + GTP = (5R)-5-phosphooxy-L-lysine + GDP + H(+)</text>
        <dbReference type="Rhea" id="RHEA:19049"/>
        <dbReference type="ChEBI" id="CHEBI:15378"/>
        <dbReference type="ChEBI" id="CHEBI:37565"/>
        <dbReference type="ChEBI" id="CHEBI:57882"/>
        <dbReference type="ChEBI" id="CHEBI:58189"/>
        <dbReference type="ChEBI" id="CHEBI:58357"/>
        <dbReference type="EC" id="2.7.1.81"/>
    </reaction>
</comment>
<evidence type="ECO:0000256" key="3">
    <source>
        <dbReference type="ARBA" id="ARBA00022490"/>
    </source>
</evidence>
<keyword evidence="4" id="KW-0808">Transferase</keyword>
<dbReference type="EC" id="2.7.1.81" evidence="8"/>
<comment type="subcellular location">
    <subcellularLocation>
        <location evidence="1">Cytoplasm</location>
    </subcellularLocation>
</comment>
<comment type="similarity">
    <text evidence="2">Belongs to the aminoglycoside phosphotransferase family.</text>
</comment>
<dbReference type="InterPro" id="IPR002575">
    <property type="entry name" value="Aminoglycoside_PTrfase"/>
</dbReference>
<evidence type="ECO:0000256" key="5">
    <source>
        <dbReference type="ARBA" id="ARBA00022777"/>
    </source>
</evidence>
<organism evidence="12 13">
    <name type="scientific">Dermatophagoides farinae</name>
    <name type="common">American house dust mite</name>
    <dbReference type="NCBI Taxonomy" id="6954"/>
    <lineage>
        <taxon>Eukaryota</taxon>
        <taxon>Metazoa</taxon>
        <taxon>Ecdysozoa</taxon>
        <taxon>Arthropoda</taxon>
        <taxon>Chelicerata</taxon>
        <taxon>Arachnida</taxon>
        <taxon>Acari</taxon>
        <taxon>Acariformes</taxon>
        <taxon>Sarcoptiformes</taxon>
        <taxon>Astigmata</taxon>
        <taxon>Psoroptidia</taxon>
        <taxon>Analgoidea</taxon>
        <taxon>Pyroglyphidae</taxon>
        <taxon>Dermatophagoidinae</taxon>
        <taxon>Dermatophagoides</taxon>
    </lineage>
</organism>
<comment type="function">
    <text evidence="7">Catalyzes the GTP-dependent phosphorylation of 5-hydroxy-L-lysine.</text>
</comment>
<dbReference type="PANTHER" id="PTHR21064">
    <property type="entry name" value="AMINOGLYCOSIDE PHOSPHOTRANSFERASE DOMAIN-CONTAINING PROTEIN-RELATED"/>
    <property type="match status" value="1"/>
</dbReference>
<dbReference type="Gene3D" id="3.30.200.20">
    <property type="entry name" value="Phosphorylase Kinase, domain 1"/>
    <property type="match status" value="1"/>
</dbReference>
<evidence type="ECO:0000313" key="12">
    <source>
        <dbReference type="EMBL" id="KAH9529428.1"/>
    </source>
</evidence>
<evidence type="ECO:0000256" key="4">
    <source>
        <dbReference type="ARBA" id="ARBA00022679"/>
    </source>
</evidence>
<evidence type="ECO:0000256" key="1">
    <source>
        <dbReference type="ARBA" id="ARBA00004496"/>
    </source>
</evidence>
<dbReference type="GO" id="GO:0005737">
    <property type="term" value="C:cytoplasm"/>
    <property type="evidence" value="ECO:0007669"/>
    <property type="project" value="UniProtKB-SubCell"/>
</dbReference>
<gene>
    <name evidence="12" type="ORF">DERF_003313</name>
</gene>
<keyword evidence="3" id="KW-0963">Cytoplasm</keyword>
<proteinExistence type="inferred from homology"/>
<accession>A0A922IH39</accession>
<feature type="domain" description="Aminoglycoside phosphotransferase" evidence="11">
    <location>
        <begin position="67"/>
        <end position="294"/>
    </location>
</feature>
<comment type="caution">
    <text evidence="12">The sequence shown here is derived from an EMBL/GenBank/DDBJ whole genome shotgun (WGS) entry which is preliminary data.</text>
</comment>
<dbReference type="Gene3D" id="3.90.1200.10">
    <property type="match status" value="1"/>
</dbReference>
<evidence type="ECO:0000256" key="10">
    <source>
        <dbReference type="SAM" id="MobiDB-lite"/>
    </source>
</evidence>
<evidence type="ECO:0000259" key="11">
    <source>
        <dbReference type="Pfam" id="PF01636"/>
    </source>
</evidence>
<sequence>MNFKSSFLPFSTNKLFTTLQMMNMEQQQQQQQQQHGEQNEQTKPPLLGDQDIITLCATYYDIHVERVKELNSYDDRNYIVHTSNGDKFVLKMTNSYDSEQPGLLNGQNNMILFLSSQNFNVPCPIKNIHGDYLARIQLPMNNPVNPAKTFAIRLFTYVDGIILYNVPIERQLLIGCGQFLARIDLALEKFDDKVIRTRKFFWSLANVPKLYDYLNYIKIPSRNELVLKCVKDFEQIIVSSLDSMKQSYLHGDFNEQNIIVRKIDNAYQIYGLIDFGDIFYGPRIYDIAIFIAYVMLLDTDFDCILEAPKFVLQGYCSLISLDNQDINNILICARARIAQSLTLGAYTHSFQPDNEYLLTTAKKGWSILERLCSFDDDQKQLIKHWMDAANISKTTAKN</sequence>
<name>A0A922IH39_DERFA</name>
<dbReference type="AlphaFoldDB" id="A0A922IH39"/>
<dbReference type="InterPro" id="IPR050249">
    <property type="entry name" value="Pseudomonas-type_ThrB"/>
</dbReference>
<feature type="compositionally biased region" description="Low complexity" evidence="10">
    <location>
        <begin position="25"/>
        <end position="41"/>
    </location>
</feature>
<reference evidence="12" key="2">
    <citation type="journal article" date="2022" name="Res Sq">
        <title>Comparative Genomics Reveals Insights into the Divergent Evolution of Astigmatic Mites and Household Pest Adaptations.</title>
        <authorList>
            <person name="Xiong Q."/>
            <person name="Wan A.T.-Y."/>
            <person name="Liu X.-Y."/>
            <person name="Fung C.S.-H."/>
            <person name="Xiao X."/>
            <person name="Malainual N."/>
            <person name="Hou J."/>
            <person name="Wang L."/>
            <person name="Wang M."/>
            <person name="Yang K."/>
            <person name="Cui Y."/>
            <person name="Leung E."/>
            <person name="Nong W."/>
            <person name="Shin S.-K."/>
            <person name="Au S."/>
            <person name="Jeong K.Y."/>
            <person name="Chew F.T."/>
            <person name="Hui J."/>
            <person name="Leung T.F."/>
            <person name="Tungtrongchitr A."/>
            <person name="Zhong N."/>
            <person name="Liu Z."/>
            <person name="Tsui S."/>
        </authorList>
    </citation>
    <scope>NUCLEOTIDE SEQUENCE</scope>
    <source>
        <strain evidence="12">Derf</strain>
        <tissue evidence="12">Whole organism</tissue>
    </source>
</reference>
<dbReference type="Pfam" id="PF01636">
    <property type="entry name" value="APH"/>
    <property type="match status" value="1"/>
</dbReference>
<evidence type="ECO:0000313" key="13">
    <source>
        <dbReference type="Proteomes" id="UP000790347"/>
    </source>
</evidence>
<evidence type="ECO:0000256" key="9">
    <source>
        <dbReference type="ARBA" id="ARBA00040505"/>
    </source>
</evidence>